<keyword evidence="2" id="KW-0560">Oxidoreductase</keyword>
<dbReference type="Proteomes" id="UP000703038">
    <property type="component" value="Unassembled WGS sequence"/>
</dbReference>
<organism evidence="3 4">
    <name type="scientific">Rhodococcoides corynebacterioides</name>
    <dbReference type="NCBI Taxonomy" id="53972"/>
    <lineage>
        <taxon>Bacteria</taxon>
        <taxon>Bacillati</taxon>
        <taxon>Actinomycetota</taxon>
        <taxon>Actinomycetes</taxon>
        <taxon>Mycobacteriales</taxon>
        <taxon>Nocardiaceae</taxon>
        <taxon>Rhodococcoides</taxon>
    </lineage>
</organism>
<gene>
    <name evidence="3" type="ORF">JOE42_002067</name>
</gene>
<dbReference type="Gene3D" id="3.40.50.720">
    <property type="entry name" value="NAD(P)-binding Rossmann-like Domain"/>
    <property type="match status" value="1"/>
</dbReference>
<accession>A0ABS2KTR3</accession>
<sequence length="214" mass="22046">MLLDGANALIYGGGGVVGGRLAVALARDGARVHLAGRSRTRMQHVVDIIRADGGHAEAAVIDVLDEVDVDEYVDVVAACSGSIDVSIDVIVPGRASRATPSEASARRLDRTEVADLERPVLDALRAHFITARAAARHMVCQHSGLILVPRCLPTAGDAGLDASSLASVVIDRLAAQLAGDLVSTGVRVTAVDTDPTSADETARRLVAAASDGDT</sequence>
<evidence type="ECO:0000313" key="3">
    <source>
        <dbReference type="EMBL" id="MBM7415334.1"/>
    </source>
</evidence>
<reference evidence="3 4" key="1">
    <citation type="submission" date="2021-01" db="EMBL/GenBank/DDBJ databases">
        <title>Genomics of switchgrass bacterial isolates.</title>
        <authorList>
            <person name="Shade A."/>
        </authorList>
    </citation>
    <scope>NUCLEOTIDE SEQUENCE [LARGE SCALE GENOMIC DNA]</scope>
    <source>
        <strain evidence="3 4">PvP111</strain>
    </source>
</reference>
<dbReference type="InterPro" id="IPR002347">
    <property type="entry name" value="SDR_fam"/>
</dbReference>
<name>A0ABS2KTR3_9NOCA</name>
<dbReference type="InterPro" id="IPR036291">
    <property type="entry name" value="NAD(P)-bd_dom_sf"/>
</dbReference>
<dbReference type="PANTHER" id="PTHR43669">
    <property type="entry name" value="5-KETO-D-GLUCONATE 5-REDUCTASE"/>
    <property type="match status" value="1"/>
</dbReference>
<protein>
    <submittedName>
        <fullName evidence="3">NAD(P)-dependent dehydrogenase (Short-subunit alcohol dehydrogenase family)</fullName>
    </submittedName>
</protein>
<comment type="similarity">
    <text evidence="1">Belongs to the short-chain dehydrogenases/reductases (SDR) family.</text>
</comment>
<dbReference type="RefSeq" id="WP_204868361.1">
    <property type="nucleotide sequence ID" value="NZ_JAFBBK010000001.1"/>
</dbReference>
<dbReference type="PANTHER" id="PTHR43669:SF3">
    <property type="entry name" value="ALCOHOL DEHYDROGENASE, PUTATIVE (AFU_ORTHOLOGUE AFUA_3G03445)-RELATED"/>
    <property type="match status" value="1"/>
</dbReference>
<evidence type="ECO:0000256" key="1">
    <source>
        <dbReference type="ARBA" id="ARBA00006484"/>
    </source>
</evidence>
<dbReference type="SUPFAM" id="SSF51735">
    <property type="entry name" value="NAD(P)-binding Rossmann-fold domains"/>
    <property type="match status" value="1"/>
</dbReference>
<dbReference type="EMBL" id="JAFBBK010000001">
    <property type="protein sequence ID" value="MBM7415334.1"/>
    <property type="molecule type" value="Genomic_DNA"/>
</dbReference>
<evidence type="ECO:0000313" key="4">
    <source>
        <dbReference type="Proteomes" id="UP000703038"/>
    </source>
</evidence>
<evidence type="ECO:0000256" key="2">
    <source>
        <dbReference type="ARBA" id="ARBA00023002"/>
    </source>
</evidence>
<dbReference type="Pfam" id="PF00106">
    <property type="entry name" value="adh_short"/>
    <property type="match status" value="1"/>
</dbReference>
<keyword evidence="4" id="KW-1185">Reference proteome</keyword>
<comment type="caution">
    <text evidence="3">The sequence shown here is derived from an EMBL/GenBank/DDBJ whole genome shotgun (WGS) entry which is preliminary data.</text>
</comment>
<proteinExistence type="inferred from homology"/>